<dbReference type="EMBL" id="BAEO01000018">
    <property type="protein sequence ID" value="GAC18547.1"/>
    <property type="molecule type" value="Genomic_DNA"/>
</dbReference>
<name>K6YK32_9ALTE</name>
<protein>
    <submittedName>
        <fullName evidence="1">Uncharacterized protein</fullName>
    </submittedName>
</protein>
<dbReference type="AlphaFoldDB" id="K6YK32"/>
<evidence type="ECO:0000313" key="1">
    <source>
        <dbReference type="EMBL" id="GAC18547.1"/>
    </source>
</evidence>
<organism evidence="1 2">
    <name type="scientific">Paraglaciecola arctica BSs20135</name>
    <dbReference type="NCBI Taxonomy" id="493475"/>
    <lineage>
        <taxon>Bacteria</taxon>
        <taxon>Pseudomonadati</taxon>
        <taxon>Pseudomonadota</taxon>
        <taxon>Gammaproteobacteria</taxon>
        <taxon>Alteromonadales</taxon>
        <taxon>Alteromonadaceae</taxon>
        <taxon>Paraglaciecola</taxon>
    </lineage>
</organism>
<evidence type="ECO:0000313" key="2">
    <source>
        <dbReference type="Proteomes" id="UP000006327"/>
    </source>
</evidence>
<accession>K6YK32</accession>
<keyword evidence="2" id="KW-1185">Reference proteome</keyword>
<sequence>MYTPQASIAEIDLFLGLDFEVNQMQKSEHDSAIISKGETWKCK</sequence>
<reference evidence="1 2" key="1">
    <citation type="journal article" date="2017" name="Antonie Van Leeuwenhoek">
        <title>Rhizobium rhizosphaerae sp. nov., a novel species isolated from rice rhizosphere.</title>
        <authorList>
            <person name="Zhao J.J."/>
            <person name="Zhang J."/>
            <person name="Zhang R.J."/>
            <person name="Zhang C.W."/>
            <person name="Yin H.Q."/>
            <person name="Zhang X.X."/>
        </authorList>
    </citation>
    <scope>NUCLEOTIDE SEQUENCE [LARGE SCALE GENOMIC DNA]</scope>
    <source>
        <strain evidence="1 2">BSs20135</strain>
    </source>
</reference>
<gene>
    <name evidence="1" type="ORF">GARC_1575</name>
</gene>
<proteinExistence type="predicted"/>
<comment type="caution">
    <text evidence="1">The sequence shown here is derived from an EMBL/GenBank/DDBJ whole genome shotgun (WGS) entry which is preliminary data.</text>
</comment>
<dbReference type="Proteomes" id="UP000006327">
    <property type="component" value="Unassembled WGS sequence"/>
</dbReference>